<dbReference type="Gene3D" id="1.10.8.640">
    <property type="entry name" value="Cytochrome C biogenesis protein"/>
    <property type="match status" value="1"/>
</dbReference>
<evidence type="ECO:0000259" key="8">
    <source>
        <dbReference type="Pfam" id="PF03918"/>
    </source>
</evidence>
<feature type="signal peptide" evidence="7">
    <location>
        <begin position="1"/>
        <end position="19"/>
    </location>
</feature>
<evidence type="ECO:0000313" key="9">
    <source>
        <dbReference type="EMBL" id="MBB3930756.1"/>
    </source>
</evidence>
<dbReference type="EMBL" id="JACIDS010000002">
    <property type="protein sequence ID" value="MBB3930756.1"/>
    <property type="molecule type" value="Genomic_DNA"/>
</dbReference>
<dbReference type="InterPro" id="IPR051263">
    <property type="entry name" value="C-type_cytochrome_biogenesis"/>
</dbReference>
<evidence type="ECO:0000256" key="2">
    <source>
        <dbReference type="ARBA" id="ARBA00022617"/>
    </source>
</evidence>
<keyword evidence="7" id="KW-1133">Transmembrane helix</keyword>
<keyword evidence="7" id="KW-0472">Membrane</keyword>
<evidence type="ECO:0000256" key="5">
    <source>
        <dbReference type="ARBA" id="ARBA00022748"/>
    </source>
</evidence>
<proteinExistence type="inferred from homology"/>
<keyword evidence="6 7" id="KW-0408">Iron</keyword>
<dbReference type="GO" id="GO:0046872">
    <property type="term" value="F:metal ion binding"/>
    <property type="evidence" value="ECO:0007669"/>
    <property type="project" value="UniProtKB-KW"/>
</dbReference>
<evidence type="ECO:0000256" key="4">
    <source>
        <dbReference type="ARBA" id="ARBA00022729"/>
    </source>
</evidence>
<comment type="similarity">
    <text evidence="1 7">Belongs to the CcmH/CycL/Ccl2/NrfF family.</text>
</comment>
<name>A0A840AQW6_9HYPH</name>
<keyword evidence="4 7" id="KW-0732">Signal</keyword>
<dbReference type="CDD" id="cd16378">
    <property type="entry name" value="CcmH_N"/>
    <property type="match status" value="1"/>
</dbReference>
<dbReference type="GO" id="GO:0005886">
    <property type="term" value="C:plasma membrane"/>
    <property type="evidence" value="ECO:0007669"/>
    <property type="project" value="TreeGrafter"/>
</dbReference>
<keyword evidence="7" id="KW-0812">Transmembrane</keyword>
<dbReference type="PANTHER" id="PTHR47870">
    <property type="entry name" value="CYTOCHROME C-TYPE BIOGENESIS PROTEIN CCMH"/>
    <property type="match status" value="1"/>
</dbReference>
<comment type="function">
    <text evidence="7">Possible subunit of a heme lyase.</text>
</comment>
<evidence type="ECO:0000256" key="6">
    <source>
        <dbReference type="ARBA" id="ARBA00023004"/>
    </source>
</evidence>
<evidence type="ECO:0000256" key="3">
    <source>
        <dbReference type="ARBA" id="ARBA00022723"/>
    </source>
</evidence>
<dbReference type="GO" id="GO:0017004">
    <property type="term" value="P:cytochrome complex assembly"/>
    <property type="evidence" value="ECO:0007669"/>
    <property type="project" value="UniProtKB-KW"/>
</dbReference>
<dbReference type="RefSeq" id="WP_183398380.1">
    <property type="nucleotide sequence ID" value="NZ_JACIDS010000002.1"/>
</dbReference>
<dbReference type="AlphaFoldDB" id="A0A840AQW6"/>
<keyword evidence="2 7" id="KW-0349">Heme</keyword>
<dbReference type="PANTHER" id="PTHR47870:SF1">
    <property type="entry name" value="CYTOCHROME C-TYPE BIOGENESIS PROTEIN CCMH"/>
    <property type="match status" value="1"/>
</dbReference>
<gene>
    <name evidence="9" type="ORF">GGR25_001795</name>
</gene>
<evidence type="ECO:0000256" key="1">
    <source>
        <dbReference type="ARBA" id="ARBA00010342"/>
    </source>
</evidence>
<evidence type="ECO:0000313" key="10">
    <source>
        <dbReference type="Proteomes" id="UP000553963"/>
    </source>
</evidence>
<keyword evidence="10" id="KW-1185">Reference proteome</keyword>
<comment type="caution">
    <text evidence="9">The sequence shown here is derived from an EMBL/GenBank/DDBJ whole genome shotgun (WGS) entry which is preliminary data.</text>
</comment>
<organism evidence="9 10">
    <name type="scientific">Kaistia hirudinis</name>
    <dbReference type="NCBI Taxonomy" id="1293440"/>
    <lineage>
        <taxon>Bacteria</taxon>
        <taxon>Pseudomonadati</taxon>
        <taxon>Pseudomonadota</taxon>
        <taxon>Alphaproteobacteria</taxon>
        <taxon>Hyphomicrobiales</taxon>
        <taxon>Kaistiaceae</taxon>
        <taxon>Kaistia</taxon>
    </lineage>
</organism>
<dbReference type="Proteomes" id="UP000553963">
    <property type="component" value="Unassembled WGS sequence"/>
</dbReference>
<protein>
    <recommendedName>
        <fullName evidence="7">Cytochrome c-type biogenesis protein</fullName>
    </recommendedName>
</protein>
<sequence>MRRLLALLLLLVSLVPALAVQPDEVLPDPALEARARTLSAELRCLICQSQSIDDSDASIARDLRLLIRERLKAGDSDAAVKEFLVDRYGEYVLLRPAFAWHNALLWGAPLLALAIGGSLFFLLFRRRRNAPAAALSAEEEQRLSALIAKGDER</sequence>
<feature type="domain" description="CcmH/CycL/Ccl2/NrfF N-terminal" evidence="8">
    <location>
        <begin position="8"/>
        <end position="146"/>
    </location>
</feature>
<evidence type="ECO:0000256" key="7">
    <source>
        <dbReference type="RuleBase" id="RU364112"/>
    </source>
</evidence>
<feature type="transmembrane region" description="Helical" evidence="7">
    <location>
        <begin position="103"/>
        <end position="124"/>
    </location>
</feature>
<keyword evidence="5" id="KW-0201">Cytochrome c-type biogenesis</keyword>
<reference evidence="9 10" key="1">
    <citation type="submission" date="2020-08" db="EMBL/GenBank/DDBJ databases">
        <title>Genomic Encyclopedia of Type Strains, Phase IV (KMG-IV): sequencing the most valuable type-strain genomes for metagenomic binning, comparative biology and taxonomic classification.</title>
        <authorList>
            <person name="Goeker M."/>
        </authorList>
    </citation>
    <scope>NUCLEOTIDE SEQUENCE [LARGE SCALE GENOMIC DNA]</scope>
    <source>
        <strain evidence="9 10">DSM 25966</strain>
    </source>
</reference>
<keyword evidence="3 7" id="KW-0479">Metal-binding</keyword>
<dbReference type="InterPro" id="IPR005616">
    <property type="entry name" value="CcmH/CycL/Ccl2/NrfF_N"/>
</dbReference>
<dbReference type="Pfam" id="PF03918">
    <property type="entry name" value="CcmH"/>
    <property type="match status" value="1"/>
</dbReference>
<dbReference type="InterPro" id="IPR038297">
    <property type="entry name" value="CcmH/CycL/NrfF/Ccl2_sf"/>
</dbReference>
<accession>A0A840AQW6</accession>
<feature type="chain" id="PRO_5033097311" description="Cytochrome c-type biogenesis protein" evidence="7">
    <location>
        <begin position="20"/>
        <end position="153"/>
    </location>
</feature>